<evidence type="ECO:0000313" key="2">
    <source>
        <dbReference type="EMBL" id="KAG5620196.1"/>
    </source>
</evidence>
<keyword evidence="3" id="KW-1185">Reference proteome</keyword>
<reference evidence="2 3" key="1">
    <citation type="submission" date="2020-09" db="EMBL/GenBank/DDBJ databases">
        <title>De no assembly of potato wild relative species, Solanum commersonii.</title>
        <authorList>
            <person name="Cho K."/>
        </authorList>
    </citation>
    <scope>NUCLEOTIDE SEQUENCE [LARGE SCALE GENOMIC DNA]</scope>
    <source>
        <strain evidence="2">LZ3.2</strain>
        <tissue evidence="2">Leaf</tissue>
    </source>
</reference>
<organism evidence="2 3">
    <name type="scientific">Solanum commersonii</name>
    <name type="common">Commerson's wild potato</name>
    <name type="synonym">Commerson's nightshade</name>
    <dbReference type="NCBI Taxonomy" id="4109"/>
    <lineage>
        <taxon>Eukaryota</taxon>
        <taxon>Viridiplantae</taxon>
        <taxon>Streptophyta</taxon>
        <taxon>Embryophyta</taxon>
        <taxon>Tracheophyta</taxon>
        <taxon>Spermatophyta</taxon>
        <taxon>Magnoliopsida</taxon>
        <taxon>eudicotyledons</taxon>
        <taxon>Gunneridae</taxon>
        <taxon>Pentapetalae</taxon>
        <taxon>asterids</taxon>
        <taxon>lamiids</taxon>
        <taxon>Solanales</taxon>
        <taxon>Solanaceae</taxon>
        <taxon>Solanoideae</taxon>
        <taxon>Solaneae</taxon>
        <taxon>Solanum</taxon>
    </lineage>
</organism>
<dbReference type="AlphaFoldDB" id="A0A9J6A7H9"/>
<dbReference type="Proteomes" id="UP000824120">
    <property type="component" value="Chromosome 2"/>
</dbReference>
<evidence type="ECO:0000256" key="1">
    <source>
        <dbReference type="SAM" id="MobiDB-lite"/>
    </source>
</evidence>
<sequence length="129" mass="14227">MKAAIAELRKDVDQLKSTDMSLIFGTIEIFDDPSIDIPTHSEEPPTTTRDDIRDDIVVVELETETDEEQFGVQEETVYKGLFDIEEAMVHSVVQTSLRDTSMVSSSGAKVDKTPSTYAQLQSVTPGTDA</sequence>
<gene>
    <name evidence="2" type="ORF">H5410_005414</name>
</gene>
<name>A0A9J6A7H9_SOLCO</name>
<evidence type="ECO:0008006" key="4">
    <source>
        <dbReference type="Google" id="ProtNLM"/>
    </source>
</evidence>
<comment type="caution">
    <text evidence="2">The sequence shown here is derived from an EMBL/GenBank/DDBJ whole genome shotgun (WGS) entry which is preliminary data.</text>
</comment>
<evidence type="ECO:0000313" key="3">
    <source>
        <dbReference type="Proteomes" id="UP000824120"/>
    </source>
</evidence>
<dbReference type="OrthoDB" id="1327708at2759"/>
<proteinExistence type="predicted"/>
<dbReference type="EMBL" id="JACXVP010000002">
    <property type="protein sequence ID" value="KAG5620196.1"/>
    <property type="molecule type" value="Genomic_DNA"/>
</dbReference>
<protein>
    <recommendedName>
        <fullName evidence="4">Polyprotein protein</fullName>
    </recommendedName>
</protein>
<accession>A0A9J6A7H9</accession>
<feature type="region of interest" description="Disordered" evidence="1">
    <location>
        <begin position="103"/>
        <end position="129"/>
    </location>
</feature>